<protein>
    <recommendedName>
        <fullName evidence="3">Tetratricopeptide repeat protein</fullName>
    </recommendedName>
</protein>
<keyword evidence="2" id="KW-1185">Reference proteome</keyword>
<name>A0ABT8RDZ3_9BACT</name>
<evidence type="ECO:0000313" key="2">
    <source>
        <dbReference type="Proteomes" id="UP001168528"/>
    </source>
</evidence>
<dbReference type="Proteomes" id="UP001168528">
    <property type="component" value="Unassembled WGS sequence"/>
</dbReference>
<gene>
    <name evidence="1" type="ORF">Q0590_28865</name>
</gene>
<proteinExistence type="predicted"/>
<evidence type="ECO:0000313" key="1">
    <source>
        <dbReference type="EMBL" id="MDO1450322.1"/>
    </source>
</evidence>
<dbReference type="EMBL" id="JAUKPO010000028">
    <property type="protein sequence ID" value="MDO1450322.1"/>
    <property type="molecule type" value="Genomic_DNA"/>
</dbReference>
<reference evidence="1" key="1">
    <citation type="submission" date="2023-07" db="EMBL/GenBank/DDBJ databases">
        <title>The genome sequence of Rhodocytophaga aerolata KACC 12507.</title>
        <authorList>
            <person name="Zhang X."/>
        </authorList>
    </citation>
    <scope>NUCLEOTIDE SEQUENCE</scope>
    <source>
        <strain evidence="1">KACC 12507</strain>
    </source>
</reference>
<dbReference type="RefSeq" id="WP_302041123.1">
    <property type="nucleotide sequence ID" value="NZ_JAUKPO010000028.1"/>
</dbReference>
<organism evidence="1 2">
    <name type="scientific">Rhodocytophaga aerolata</name>
    <dbReference type="NCBI Taxonomy" id="455078"/>
    <lineage>
        <taxon>Bacteria</taxon>
        <taxon>Pseudomonadati</taxon>
        <taxon>Bacteroidota</taxon>
        <taxon>Cytophagia</taxon>
        <taxon>Cytophagales</taxon>
        <taxon>Rhodocytophagaceae</taxon>
        <taxon>Rhodocytophaga</taxon>
    </lineage>
</organism>
<sequence length="503" mass="60304">MEELRELVKIVTNRAQKKIAFLEWDAEKKLSKDMELFYGIQQGKFTSDEQAAIHLYNSTPDQASYKMAKSRLRKKLLNHLFFLDFNNRSKISHKYEQECLNLLHQARMLINLGEYKTSERLLNKLLKISFEAEFTYITVSSLEVLLGIYAQVGKSYLFYKSKELLLHYRNILKFEQEAEDYYNTARLELSKSIQARKEFLPKLVPILERLHKLWKQSHSFNNFHYYYKLKIFFYDMVGQPTEIIHITSESDQLFENGKINPMRFDHRFNKFMNVHAYLRSKEYEKGLYFAREYLQAFDPSSNNWFAFMENYFLLALHAREYTLALQIIQQTDENPFFSKIGRMAKERWVLYRSYLYFVHPSETLYSDFTYQTLINSVPEYGKDKQGFNVAILILQYLYFLKKNDLESLLHRIEAMRKYAGTHLKDNFSDRAKAFFKLLMIPIKEDFKPMYCRKKGKYLYEKLQVITPPGEAYAEIEIIPYEHIWEMILDIMMATKHQLQKNMG</sequence>
<evidence type="ECO:0008006" key="3">
    <source>
        <dbReference type="Google" id="ProtNLM"/>
    </source>
</evidence>
<accession>A0ABT8RDZ3</accession>
<comment type="caution">
    <text evidence="1">The sequence shown here is derived from an EMBL/GenBank/DDBJ whole genome shotgun (WGS) entry which is preliminary data.</text>
</comment>